<organism evidence="1 2">
    <name type="scientific">Desmophyllum pertusum</name>
    <dbReference type="NCBI Taxonomy" id="174260"/>
    <lineage>
        <taxon>Eukaryota</taxon>
        <taxon>Metazoa</taxon>
        <taxon>Cnidaria</taxon>
        <taxon>Anthozoa</taxon>
        <taxon>Hexacorallia</taxon>
        <taxon>Scleractinia</taxon>
        <taxon>Caryophylliina</taxon>
        <taxon>Caryophylliidae</taxon>
        <taxon>Desmophyllum</taxon>
    </lineage>
</organism>
<dbReference type="EMBL" id="MU825432">
    <property type="protein sequence ID" value="KAJ7389465.1"/>
    <property type="molecule type" value="Genomic_DNA"/>
</dbReference>
<dbReference type="OrthoDB" id="5974599at2759"/>
<gene>
    <name evidence="1" type="ORF">OS493_031434</name>
</gene>
<proteinExistence type="predicted"/>
<evidence type="ECO:0000313" key="2">
    <source>
        <dbReference type="Proteomes" id="UP001163046"/>
    </source>
</evidence>
<sequence>MITSRRKCKQLDKRMSSTDFAEKVNLEEEMADEGMEGCVGGKNVTINSHDISKAQIQGHELVAPSEIPQVAHLPDIQNIRQDQEDDDKEAFFDRLVEDKADIVVDFLSPPSSRMAQGWLESGSTESDNGPLLTPYTELSKRVSTLWLSHPKSSDCPETDFRLSFSNAEYLLSRELNDIQRQCYRGLKKYYSVYLRTEPEVFGDYTI</sequence>
<dbReference type="Proteomes" id="UP001163046">
    <property type="component" value="Unassembled WGS sequence"/>
</dbReference>
<dbReference type="AlphaFoldDB" id="A0A9W9ZXS8"/>
<evidence type="ECO:0000313" key="1">
    <source>
        <dbReference type="EMBL" id="KAJ7389465.1"/>
    </source>
</evidence>
<name>A0A9W9ZXS8_9CNID</name>
<accession>A0A9W9ZXS8</accession>
<comment type="caution">
    <text evidence="1">The sequence shown here is derived from an EMBL/GenBank/DDBJ whole genome shotgun (WGS) entry which is preliminary data.</text>
</comment>
<keyword evidence="2" id="KW-1185">Reference proteome</keyword>
<reference evidence="1" key="1">
    <citation type="submission" date="2023-01" db="EMBL/GenBank/DDBJ databases">
        <title>Genome assembly of the deep-sea coral Lophelia pertusa.</title>
        <authorList>
            <person name="Herrera S."/>
            <person name="Cordes E."/>
        </authorList>
    </citation>
    <scope>NUCLEOTIDE SEQUENCE</scope>
    <source>
        <strain evidence="1">USNM1676648</strain>
        <tissue evidence="1">Polyp</tissue>
    </source>
</reference>
<protein>
    <submittedName>
        <fullName evidence="1">Uncharacterized protein</fullName>
    </submittedName>
</protein>